<dbReference type="GO" id="GO:0006272">
    <property type="term" value="P:leading strand elongation"/>
    <property type="evidence" value="ECO:0007669"/>
    <property type="project" value="TreeGrafter"/>
</dbReference>
<gene>
    <name evidence="4" type="ORF">S01H1_59115</name>
</gene>
<dbReference type="SUPFAM" id="SSF55979">
    <property type="entry name" value="DNA clamp"/>
    <property type="match status" value="1"/>
</dbReference>
<dbReference type="GO" id="GO:0003677">
    <property type="term" value="F:DNA binding"/>
    <property type="evidence" value="ECO:0007669"/>
    <property type="project" value="UniProtKB-KW"/>
</dbReference>
<evidence type="ECO:0000259" key="3">
    <source>
        <dbReference type="Pfam" id="PF00705"/>
    </source>
</evidence>
<dbReference type="Pfam" id="PF00705">
    <property type="entry name" value="PCNA_N"/>
    <property type="match status" value="1"/>
</dbReference>
<comment type="caution">
    <text evidence="4">The sequence shown here is derived from an EMBL/GenBank/DDBJ whole genome shotgun (WGS) entry which is preliminary data.</text>
</comment>
<feature type="non-terminal residue" evidence="4">
    <location>
        <position position="101"/>
    </location>
</feature>
<dbReference type="InterPro" id="IPR022648">
    <property type="entry name" value="Pr_cel_nuc_antig_N"/>
</dbReference>
<reference evidence="4" key="1">
    <citation type="journal article" date="2014" name="Front. Microbiol.">
        <title>High frequency of phylogenetically diverse reductive dehalogenase-homologous genes in deep subseafloor sedimentary metagenomes.</title>
        <authorList>
            <person name="Kawai M."/>
            <person name="Futagami T."/>
            <person name="Toyoda A."/>
            <person name="Takaki Y."/>
            <person name="Nishi S."/>
            <person name="Hori S."/>
            <person name="Arai W."/>
            <person name="Tsubouchi T."/>
            <person name="Morono Y."/>
            <person name="Uchiyama I."/>
            <person name="Ito T."/>
            <person name="Fujiyama A."/>
            <person name="Inagaki F."/>
            <person name="Takami H."/>
        </authorList>
    </citation>
    <scope>NUCLEOTIDE SEQUENCE</scope>
    <source>
        <strain evidence="4">Expedition CK06-06</strain>
    </source>
</reference>
<dbReference type="InterPro" id="IPR000730">
    <property type="entry name" value="Pr_cel_nuc_antig"/>
</dbReference>
<evidence type="ECO:0000256" key="1">
    <source>
        <dbReference type="ARBA" id="ARBA00023125"/>
    </source>
</evidence>
<feature type="region of interest" description="Disordered" evidence="2">
    <location>
        <begin position="1"/>
        <end position="24"/>
    </location>
</feature>
<feature type="domain" description="Proliferating cell nuclear antigen PCNA N-terminal" evidence="3">
    <location>
        <begin position="30"/>
        <end position="100"/>
    </location>
</feature>
<dbReference type="GO" id="GO:0006275">
    <property type="term" value="P:regulation of DNA replication"/>
    <property type="evidence" value="ECO:0007669"/>
    <property type="project" value="InterPro"/>
</dbReference>
<dbReference type="PANTHER" id="PTHR11352">
    <property type="entry name" value="PROLIFERATING CELL NUCLEAR ANTIGEN"/>
    <property type="match status" value="1"/>
</dbReference>
<evidence type="ECO:0000313" key="4">
    <source>
        <dbReference type="EMBL" id="GAG25020.1"/>
    </source>
</evidence>
<accession>X0W3A8</accession>
<protein>
    <recommendedName>
        <fullName evidence="3">Proliferating cell nuclear antigen PCNA N-terminal domain-containing protein</fullName>
    </recommendedName>
</protein>
<evidence type="ECO:0000256" key="2">
    <source>
        <dbReference type="SAM" id="MobiDB-lite"/>
    </source>
</evidence>
<name>X0W3A8_9ZZZZ</name>
<dbReference type="InterPro" id="IPR046938">
    <property type="entry name" value="DNA_clamp_sf"/>
</dbReference>
<dbReference type="Gene3D" id="3.70.10.10">
    <property type="match status" value="1"/>
</dbReference>
<dbReference type="GO" id="GO:0030337">
    <property type="term" value="F:DNA polymerase processivity factor activity"/>
    <property type="evidence" value="ECO:0007669"/>
    <property type="project" value="InterPro"/>
</dbReference>
<proteinExistence type="predicted"/>
<dbReference type="EMBL" id="BARS01038649">
    <property type="protein sequence ID" value="GAG25020.1"/>
    <property type="molecule type" value="Genomic_DNA"/>
</dbReference>
<keyword evidence="1" id="KW-0238">DNA-binding</keyword>
<dbReference type="AlphaFoldDB" id="X0W3A8"/>
<dbReference type="PANTHER" id="PTHR11352:SF0">
    <property type="entry name" value="PROLIFERATING CELL NUCLEAR ANTIGEN"/>
    <property type="match status" value="1"/>
</dbReference>
<dbReference type="PRINTS" id="PR00339">
    <property type="entry name" value="PCNACYCLIN"/>
</dbReference>
<organism evidence="4">
    <name type="scientific">marine sediment metagenome</name>
    <dbReference type="NCBI Taxonomy" id="412755"/>
    <lineage>
        <taxon>unclassified sequences</taxon>
        <taxon>metagenomes</taxon>
        <taxon>ecological metagenomes</taxon>
    </lineage>
</organism>
<sequence>MDNVKDKNENKEVENVKNKDEAEKQPVFNAKVKSDVIKALIDVTHSLVEEAKFNITPKGISLRAYDPAHVAMVDINIKDTAFEEYKAEEMELGIDIDKLSG</sequence>